<evidence type="ECO:0000259" key="2">
    <source>
        <dbReference type="Pfam" id="PF25327"/>
    </source>
</evidence>
<dbReference type="EMBL" id="KZ346112">
    <property type="protein sequence ID" value="PIO70928.1"/>
    <property type="molecule type" value="Genomic_DNA"/>
</dbReference>
<gene>
    <name evidence="3" type="ORF">TELCIR_07191</name>
</gene>
<name>A0A2G9UKY3_TELCI</name>
<dbReference type="Proteomes" id="UP000230423">
    <property type="component" value="Unassembled WGS sequence"/>
</dbReference>
<accession>A0A2G9UKY3</accession>
<proteinExistence type="predicted"/>
<dbReference type="Pfam" id="PF25327">
    <property type="entry name" value="UBL_ZFAND1"/>
    <property type="match status" value="1"/>
</dbReference>
<feature type="region of interest" description="Disordered" evidence="1">
    <location>
        <begin position="1"/>
        <end position="59"/>
    </location>
</feature>
<sequence>MLGRETTGDFRHRHADEHSCENRPEKVSKPRILPSMPSTAPSTAAERPVVKKSAKPISDADRQKMDKILIMKLKMNAKATADVPSGERMFLFVEGGDLSERKAVVVSKKWTIGRCASNIARLLSLDENKTLHVFTAGSAKALDYADSVSDHLNDMDTIIVQLV</sequence>
<keyword evidence="4" id="KW-1185">Reference proteome</keyword>
<protein>
    <recommendedName>
        <fullName evidence="2">ZFAND1-like ubiquitin-like domain-containing protein</fullName>
    </recommendedName>
</protein>
<dbReference type="OrthoDB" id="407198at2759"/>
<evidence type="ECO:0000256" key="1">
    <source>
        <dbReference type="SAM" id="MobiDB-lite"/>
    </source>
</evidence>
<dbReference type="AlphaFoldDB" id="A0A2G9UKY3"/>
<evidence type="ECO:0000313" key="3">
    <source>
        <dbReference type="EMBL" id="PIO70928.1"/>
    </source>
</evidence>
<feature type="domain" description="ZFAND1-like ubiquitin-like" evidence="2">
    <location>
        <begin position="106"/>
        <end position="160"/>
    </location>
</feature>
<reference evidence="3 4" key="1">
    <citation type="submission" date="2015-09" db="EMBL/GenBank/DDBJ databases">
        <title>Draft genome of the parasitic nematode Teladorsagia circumcincta isolate WARC Sus (inbred).</title>
        <authorList>
            <person name="Mitreva M."/>
        </authorList>
    </citation>
    <scope>NUCLEOTIDE SEQUENCE [LARGE SCALE GENOMIC DNA]</scope>
    <source>
        <strain evidence="3 4">S</strain>
    </source>
</reference>
<feature type="compositionally biased region" description="Basic and acidic residues" evidence="1">
    <location>
        <begin position="1"/>
        <end position="28"/>
    </location>
</feature>
<dbReference type="InterPro" id="IPR057358">
    <property type="entry name" value="UBL_ZFAND1-like"/>
</dbReference>
<organism evidence="3 4">
    <name type="scientific">Teladorsagia circumcincta</name>
    <name type="common">Brown stomach worm</name>
    <name type="synonym">Ostertagia circumcincta</name>
    <dbReference type="NCBI Taxonomy" id="45464"/>
    <lineage>
        <taxon>Eukaryota</taxon>
        <taxon>Metazoa</taxon>
        <taxon>Ecdysozoa</taxon>
        <taxon>Nematoda</taxon>
        <taxon>Chromadorea</taxon>
        <taxon>Rhabditida</taxon>
        <taxon>Rhabditina</taxon>
        <taxon>Rhabditomorpha</taxon>
        <taxon>Strongyloidea</taxon>
        <taxon>Trichostrongylidae</taxon>
        <taxon>Teladorsagia</taxon>
    </lineage>
</organism>
<evidence type="ECO:0000313" key="4">
    <source>
        <dbReference type="Proteomes" id="UP000230423"/>
    </source>
</evidence>